<sequence length="39" mass="4379">MTKFINSGALSVYINKFGGLAVLNLIFQNLTEFKPVKFD</sequence>
<dbReference type="Proteomes" id="UP000011939">
    <property type="component" value="Unassembled WGS sequence"/>
</dbReference>
<name>M5IRI4_9BACT</name>
<accession>M5IRI4</accession>
<evidence type="ECO:0000313" key="1">
    <source>
        <dbReference type="EMBL" id="EKU12124.1"/>
    </source>
</evidence>
<gene>
    <name evidence="1" type="ORF">CSUNSWCD_64</name>
</gene>
<dbReference type="AlphaFoldDB" id="M5IRI4"/>
<protein>
    <submittedName>
        <fullName evidence="1">Uncharacterized protein</fullName>
    </submittedName>
</protein>
<evidence type="ECO:0000313" key="2">
    <source>
        <dbReference type="Proteomes" id="UP000011939"/>
    </source>
</evidence>
<dbReference type="EMBL" id="AMZQ01000001">
    <property type="protein sequence ID" value="EKU12124.1"/>
    <property type="molecule type" value="Genomic_DNA"/>
</dbReference>
<reference evidence="1 2" key="1">
    <citation type="journal article" date="2013" name="Genome Announc.">
        <title>Genome Sequence of Campylobacter showae UNSWCD, Isolated from a Patient with Crohn's Disease.</title>
        <authorList>
            <person name="Tay A.P."/>
            <person name="Kaakoush N.O."/>
            <person name="Deshpande N.P."/>
            <person name="Chen Z."/>
            <person name="Mitchell H."/>
            <person name="Wilkins M.R."/>
        </authorList>
    </citation>
    <scope>NUCLEOTIDE SEQUENCE [LARGE SCALE GENOMIC DNA]</scope>
    <source>
        <strain evidence="1 2">CSUNSWCD</strain>
    </source>
</reference>
<dbReference type="PATRIC" id="fig|1244083.3.peg.68"/>
<organism evidence="1 2">
    <name type="scientific">Campylobacter showae CSUNSWCD</name>
    <dbReference type="NCBI Taxonomy" id="1244083"/>
    <lineage>
        <taxon>Bacteria</taxon>
        <taxon>Pseudomonadati</taxon>
        <taxon>Campylobacterota</taxon>
        <taxon>Epsilonproteobacteria</taxon>
        <taxon>Campylobacterales</taxon>
        <taxon>Campylobacteraceae</taxon>
        <taxon>Campylobacter</taxon>
    </lineage>
</organism>
<proteinExistence type="predicted"/>
<comment type="caution">
    <text evidence="1">The sequence shown here is derived from an EMBL/GenBank/DDBJ whole genome shotgun (WGS) entry which is preliminary data.</text>
</comment>